<evidence type="ECO:0000313" key="2">
    <source>
        <dbReference type="EMBL" id="JAT11379.1"/>
    </source>
</evidence>
<gene>
    <name evidence="2" type="ORF">g.20729</name>
</gene>
<dbReference type="SUPFAM" id="SSF50729">
    <property type="entry name" value="PH domain-like"/>
    <property type="match status" value="1"/>
</dbReference>
<organism evidence="2">
    <name type="scientific">Graphocephala atropunctata</name>
    <dbReference type="NCBI Taxonomy" id="36148"/>
    <lineage>
        <taxon>Eukaryota</taxon>
        <taxon>Metazoa</taxon>
        <taxon>Ecdysozoa</taxon>
        <taxon>Arthropoda</taxon>
        <taxon>Hexapoda</taxon>
        <taxon>Insecta</taxon>
        <taxon>Pterygota</taxon>
        <taxon>Neoptera</taxon>
        <taxon>Paraneoptera</taxon>
        <taxon>Hemiptera</taxon>
        <taxon>Auchenorrhyncha</taxon>
        <taxon>Membracoidea</taxon>
        <taxon>Cicadellidae</taxon>
        <taxon>Cicadellinae</taxon>
        <taxon>Cicadellini</taxon>
        <taxon>Graphocephala</taxon>
    </lineage>
</organism>
<feature type="region of interest" description="Disordered" evidence="1">
    <location>
        <begin position="90"/>
        <end position="146"/>
    </location>
</feature>
<sequence length="285" mass="31581">KCESGEGTFHMEHSNQHEIFRCISSKMKNMKKLLTGESLSSPAILCGDNQFHAALNMMARSRSPLPPSPTGSTPLLDTELCPLSSVKPLMPVPVEPLPRSSKPPPPLKPKPLKPPRKNLPTIRLDESDENSSREHQNQSSDGCADYDDIEVRNDAWKTMGVGVMPHSERPFSLRPQEPVEPQINRQQSEEHHYDRLQHLGPTTKTHPRPGYRHITGVAPPVPSTPLPLPCTAEDTVRAADDSHLGYGVIRKKPAPAEETPPANTGPPHQVYNELEYAIICKPNRV</sequence>
<accession>A0A1B6KIW0</accession>
<dbReference type="InterPro" id="IPR011993">
    <property type="entry name" value="PH-like_dom_sf"/>
</dbReference>
<evidence type="ECO:0000256" key="1">
    <source>
        <dbReference type="SAM" id="MobiDB-lite"/>
    </source>
</evidence>
<feature type="compositionally biased region" description="Pro residues" evidence="1">
    <location>
        <begin position="90"/>
        <end position="109"/>
    </location>
</feature>
<proteinExistence type="predicted"/>
<name>A0A1B6KIW0_9HEMI</name>
<reference evidence="2" key="1">
    <citation type="submission" date="2015-11" db="EMBL/GenBank/DDBJ databases">
        <title>De novo transcriptome assembly of four potential Pierce s Disease insect vectors from Arizona vineyards.</title>
        <authorList>
            <person name="Tassone E.E."/>
        </authorList>
    </citation>
    <scope>NUCLEOTIDE SEQUENCE</scope>
</reference>
<evidence type="ECO:0008006" key="3">
    <source>
        <dbReference type="Google" id="ProtNLM"/>
    </source>
</evidence>
<dbReference type="AlphaFoldDB" id="A0A1B6KIW0"/>
<dbReference type="Gene3D" id="2.30.29.30">
    <property type="entry name" value="Pleckstrin-homology domain (PH domain)/Phosphotyrosine-binding domain (PTB)"/>
    <property type="match status" value="1"/>
</dbReference>
<dbReference type="EMBL" id="GEBQ01028598">
    <property type="protein sequence ID" value="JAT11379.1"/>
    <property type="molecule type" value="Transcribed_RNA"/>
</dbReference>
<feature type="region of interest" description="Disordered" evidence="1">
    <location>
        <begin position="60"/>
        <end position="79"/>
    </location>
</feature>
<feature type="non-terminal residue" evidence="2">
    <location>
        <position position="1"/>
    </location>
</feature>
<protein>
    <recommendedName>
        <fullName evidence="3">IRS-type PTB domain-containing protein</fullName>
    </recommendedName>
</protein>